<protein>
    <submittedName>
        <fullName evidence="3">Fatty acid desaturase</fullName>
    </submittedName>
</protein>
<organism evidence="3 4">
    <name type="scientific">Stackebrandtia nassauensis (strain DSM 44728 / CIP 108903 / NRRL B-16338 / NBRC 102104 / LLR-40K-21)</name>
    <dbReference type="NCBI Taxonomy" id="446470"/>
    <lineage>
        <taxon>Bacteria</taxon>
        <taxon>Bacillati</taxon>
        <taxon>Actinomycetota</taxon>
        <taxon>Actinomycetes</taxon>
        <taxon>Glycomycetales</taxon>
        <taxon>Glycomycetaceae</taxon>
        <taxon>Stackebrandtia</taxon>
    </lineage>
</organism>
<proteinExistence type="predicted"/>
<dbReference type="KEGG" id="sna:Snas_4881"/>
<dbReference type="RefSeq" id="WP_013020093.1">
    <property type="nucleotide sequence ID" value="NC_013947.1"/>
</dbReference>
<reference evidence="3 4" key="1">
    <citation type="journal article" date="2009" name="Stand. Genomic Sci.">
        <title>Complete genome sequence of Stackebrandtia nassauensis type strain (LLR-40K-21).</title>
        <authorList>
            <person name="Munk C."/>
            <person name="Lapidus A."/>
            <person name="Copeland A."/>
            <person name="Jando M."/>
            <person name="Mayilraj S."/>
            <person name="Glavina Del Rio T."/>
            <person name="Nolan M."/>
            <person name="Chen F."/>
            <person name="Lucas S."/>
            <person name="Tice H."/>
            <person name="Cheng J.F."/>
            <person name="Han C."/>
            <person name="Detter J.C."/>
            <person name="Bruce D."/>
            <person name="Goodwin L."/>
            <person name="Chain P."/>
            <person name="Pitluck S."/>
            <person name="Goker M."/>
            <person name="Ovchinikova G."/>
            <person name="Pati A."/>
            <person name="Ivanova N."/>
            <person name="Mavromatis K."/>
            <person name="Chen A."/>
            <person name="Palaniappan K."/>
            <person name="Land M."/>
            <person name="Hauser L."/>
            <person name="Chang Y.J."/>
            <person name="Jeffries C.D."/>
            <person name="Bristow J."/>
            <person name="Eisen J.A."/>
            <person name="Markowitz V."/>
            <person name="Hugenholtz P."/>
            <person name="Kyrpides N.C."/>
            <person name="Klenk H.P."/>
        </authorList>
    </citation>
    <scope>NUCLEOTIDE SEQUENCE [LARGE SCALE GENOMIC DNA]</scope>
    <source>
        <strain evidence="4">DSM 44728 / CIP 108903 / NRRL B-16338 / NBRC 102104 / LLR-40K-21</strain>
    </source>
</reference>
<evidence type="ECO:0000256" key="1">
    <source>
        <dbReference type="SAM" id="Phobius"/>
    </source>
</evidence>
<name>D3Q8T0_STANL</name>
<keyword evidence="1" id="KW-0472">Membrane</keyword>
<evidence type="ECO:0000313" key="3">
    <source>
        <dbReference type="EMBL" id="ADD44522.1"/>
    </source>
</evidence>
<dbReference type="PANTHER" id="PTHR19353">
    <property type="entry name" value="FATTY ACID DESATURASE 2"/>
    <property type="match status" value="1"/>
</dbReference>
<keyword evidence="1" id="KW-1133">Transmembrane helix</keyword>
<evidence type="ECO:0000313" key="4">
    <source>
        <dbReference type="Proteomes" id="UP000000844"/>
    </source>
</evidence>
<dbReference type="PIRSF" id="PIRSF015921">
    <property type="entry name" value="FA_sphinglp_des"/>
    <property type="match status" value="1"/>
</dbReference>
<dbReference type="GO" id="GO:0016717">
    <property type="term" value="F:oxidoreductase activity, acting on paired donors, with oxidation of a pair of donors resulting in the reduction of molecular oxygen to two molecules of water"/>
    <property type="evidence" value="ECO:0007669"/>
    <property type="project" value="TreeGrafter"/>
</dbReference>
<feature type="transmembrane region" description="Helical" evidence="1">
    <location>
        <begin position="98"/>
        <end position="116"/>
    </location>
</feature>
<dbReference type="Proteomes" id="UP000000844">
    <property type="component" value="Chromosome"/>
</dbReference>
<gene>
    <name evidence="3" type="ordered locus">Snas_4881</name>
</gene>
<feature type="transmembrane region" description="Helical" evidence="1">
    <location>
        <begin position="34"/>
        <end position="54"/>
    </location>
</feature>
<dbReference type="PANTHER" id="PTHR19353:SF19">
    <property type="entry name" value="DELTA(5) FATTY ACID DESATURASE C-RELATED"/>
    <property type="match status" value="1"/>
</dbReference>
<accession>D3Q8T0</accession>
<feature type="domain" description="Fatty acid desaturase" evidence="2">
    <location>
        <begin position="60"/>
        <end position="320"/>
    </location>
</feature>
<keyword evidence="4" id="KW-1185">Reference proteome</keyword>
<feature type="transmembrane region" description="Helical" evidence="1">
    <location>
        <begin position="195"/>
        <end position="216"/>
    </location>
</feature>
<feature type="transmembrane region" description="Helical" evidence="1">
    <location>
        <begin position="60"/>
        <end position="77"/>
    </location>
</feature>
<dbReference type="HOGENOM" id="CLU_016265_1_0_11"/>
<dbReference type="AlphaFoldDB" id="D3Q8T0"/>
<dbReference type="InterPro" id="IPR005804">
    <property type="entry name" value="FA_desaturase_dom"/>
</dbReference>
<evidence type="ECO:0000259" key="2">
    <source>
        <dbReference type="Pfam" id="PF00487"/>
    </source>
</evidence>
<dbReference type="eggNOG" id="COG3239">
    <property type="taxonomic scope" value="Bacteria"/>
</dbReference>
<dbReference type="Pfam" id="PF00487">
    <property type="entry name" value="FA_desaturase"/>
    <property type="match status" value="1"/>
</dbReference>
<feature type="transmembrane region" description="Helical" evidence="1">
    <location>
        <begin position="157"/>
        <end position="174"/>
    </location>
</feature>
<dbReference type="GO" id="GO:0016020">
    <property type="term" value="C:membrane"/>
    <property type="evidence" value="ECO:0007669"/>
    <property type="project" value="TreeGrafter"/>
</dbReference>
<dbReference type="STRING" id="446470.Snas_4881"/>
<dbReference type="GO" id="GO:0008610">
    <property type="term" value="P:lipid biosynthetic process"/>
    <property type="evidence" value="ECO:0007669"/>
    <property type="project" value="UniProtKB-ARBA"/>
</dbReference>
<dbReference type="CDD" id="cd03506">
    <property type="entry name" value="Delta6-FADS-like"/>
    <property type="match status" value="1"/>
</dbReference>
<dbReference type="EMBL" id="CP001778">
    <property type="protein sequence ID" value="ADD44522.1"/>
    <property type="molecule type" value="Genomic_DNA"/>
</dbReference>
<sequence>MSANALSPVGEKTSRYPQLAKQIRDAGLLRRRPWYYAWRISATVAAYAAAWAVFVLVGDSWWQLFTAAAMAVTFMQFGFLGHDAGHQQIFGSRRGNSIVGYLLGNLGLGLSFGWWSDKHTRHHANPNVEGRDPDLNVDPVAFTDAQAARSRGIGKQIVRFQAALFIPLLFLEAFHMHFNSLRRIVNRNRPIRARGLEAVLFTVHVVAYLGIVFTVLSPGTAVVFIFVHQGLLGVYMGASFAPNHKGMPVLTDGEQADFLLRQVLTARNIDGGRFVDAALGGLNYQIEHHLFPHMPRPNLRQAQPVVRQFCAEHDIAYCQTSMFGSWGRVLGHLHDMGRDIRNPGSP</sequence>
<keyword evidence="1" id="KW-0812">Transmembrane</keyword>
<dbReference type="InterPro" id="IPR012171">
    <property type="entry name" value="Fatty_acid_desaturase"/>
</dbReference>